<keyword evidence="4 7" id="KW-0067">ATP-binding</keyword>
<dbReference type="InterPro" id="IPR017871">
    <property type="entry name" value="ABC_transporter-like_CS"/>
</dbReference>
<evidence type="ECO:0000259" key="6">
    <source>
        <dbReference type="PROSITE" id="PS50893"/>
    </source>
</evidence>
<name>A0A6L9MM00_9HYPH</name>
<accession>A0A6L9MM00</accession>
<dbReference type="InterPro" id="IPR050086">
    <property type="entry name" value="MetN_ABC_transporter-like"/>
</dbReference>
<evidence type="ECO:0000256" key="1">
    <source>
        <dbReference type="ARBA" id="ARBA00005417"/>
    </source>
</evidence>
<dbReference type="GO" id="GO:0016887">
    <property type="term" value="F:ATP hydrolysis activity"/>
    <property type="evidence" value="ECO:0007669"/>
    <property type="project" value="InterPro"/>
</dbReference>
<keyword evidence="2" id="KW-0813">Transport</keyword>
<dbReference type="PANTHER" id="PTHR43166">
    <property type="entry name" value="AMINO ACID IMPORT ATP-BINDING PROTEIN"/>
    <property type="match status" value="1"/>
</dbReference>
<reference evidence="7 8" key="1">
    <citation type="submission" date="2020-01" db="EMBL/GenBank/DDBJ databases">
        <title>Genomes of bacteria type strains.</title>
        <authorList>
            <person name="Chen J."/>
            <person name="Zhu S."/>
            <person name="Chen J."/>
        </authorList>
    </citation>
    <scope>NUCLEOTIDE SEQUENCE [LARGE SCALE GENOMIC DNA]</scope>
    <source>
        <strain evidence="7 8">KCTC 52919</strain>
    </source>
</reference>
<feature type="domain" description="ABC transporter" evidence="6">
    <location>
        <begin position="39"/>
        <end position="282"/>
    </location>
</feature>
<proteinExistence type="inferred from homology"/>
<dbReference type="InterPro" id="IPR003439">
    <property type="entry name" value="ABC_transporter-like_ATP-bd"/>
</dbReference>
<dbReference type="GO" id="GO:0005524">
    <property type="term" value="F:ATP binding"/>
    <property type="evidence" value="ECO:0007669"/>
    <property type="project" value="UniProtKB-KW"/>
</dbReference>
<dbReference type="PROSITE" id="PS00211">
    <property type="entry name" value="ABC_TRANSPORTER_1"/>
    <property type="match status" value="1"/>
</dbReference>
<feature type="region of interest" description="Disordered" evidence="5">
    <location>
        <begin position="1"/>
        <end position="20"/>
    </location>
</feature>
<keyword evidence="8" id="KW-1185">Reference proteome</keyword>
<dbReference type="AlphaFoldDB" id="A0A6L9MM00"/>
<evidence type="ECO:0000256" key="2">
    <source>
        <dbReference type="ARBA" id="ARBA00022448"/>
    </source>
</evidence>
<organism evidence="7 8">
    <name type="scientific">Aurantimonas aggregata</name>
    <dbReference type="NCBI Taxonomy" id="2047720"/>
    <lineage>
        <taxon>Bacteria</taxon>
        <taxon>Pseudomonadati</taxon>
        <taxon>Pseudomonadota</taxon>
        <taxon>Alphaproteobacteria</taxon>
        <taxon>Hyphomicrobiales</taxon>
        <taxon>Aurantimonadaceae</taxon>
        <taxon>Aurantimonas</taxon>
    </lineage>
</organism>
<dbReference type="PROSITE" id="PS50893">
    <property type="entry name" value="ABC_TRANSPORTER_2"/>
    <property type="match status" value="1"/>
</dbReference>
<protein>
    <submittedName>
        <fullName evidence="7">ATP-binding cassette domain-containing protein</fullName>
    </submittedName>
</protein>
<dbReference type="Pfam" id="PF00005">
    <property type="entry name" value="ABC_tran"/>
    <property type="match status" value="1"/>
</dbReference>
<comment type="similarity">
    <text evidence="1">Belongs to the ABC transporter superfamily.</text>
</comment>
<gene>
    <name evidence="7" type="ORF">GTW51_17705</name>
</gene>
<dbReference type="EMBL" id="JAAAMJ010000017">
    <property type="protein sequence ID" value="NDV88540.1"/>
    <property type="molecule type" value="Genomic_DNA"/>
</dbReference>
<dbReference type="SUPFAM" id="SSF52540">
    <property type="entry name" value="P-loop containing nucleoside triphosphate hydrolases"/>
    <property type="match status" value="1"/>
</dbReference>
<dbReference type="Gene3D" id="3.40.50.300">
    <property type="entry name" value="P-loop containing nucleotide triphosphate hydrolases"/>
    <property type="match status" value="1"/>
</dbReference>
<evidence type="ECO:0000313" key="7">
    <source>
        <dbReference type="EMBL" id="NDV88540.1"/>
    </source>
</evidence>
<dbReference type="InterPro" id="IPR027417">
    <property type="entry name" value="P-loop_NTPase"/>
</dbReference>
<feature type="compositionally biased region" description="Polar residues" evidence="5">
    <location>
        <begin position="1"/>
        <end position="10"/>
    </location>
</feature>
<dbReference type="SMART" id="SM00382">
    <property type="entry name" value="AAA"/>
    <property type="match status" value="1"/>
</dbReference>
<evidence type="ECO:0000256" key="5">
    <source>
        <dbReference type="SAM" id="MobiDB-lite"/>
    </source>
</evidence>
<sequence>MSVALTQTPATGGRFRPPVPTPPAEVLQAINGLPSSTIISTRDLGKSYANGKPVFAGLKIDIKTDQRVALIGSNGAGKSTLLKCLVGLLPLSDGEIMTLGETFRSAPSGAQLQRLRRQIGFVFQHHGLVGRQSVLTNVIQGKLGLPGGWRAWHHSLAREDWREEAMAVLAEVRLADKASSRADQLSGGQAQRIAIARALIRKPKLLIADEPAASLDPAVGREIMTIFSDLAAEHGITLVYTTHDMEHALNYSDRIIALKAGRVHFDLPTPMVDRQQMEDVFHG</sequence>
<keyword evidence="3" id="KW-0547">Nucleotide-binding</keyword>
<dbReference type="Proteomes" id="UP000476332">
    <property type="component" value="Unassembled WGS sequence"/>
</dbReference>
<dbReference type="InterPro" id="IPR003593">
    <property type="entry name" value="AAA+_ATPase"/>
</dbReference>
<evidence type="ECO:0000256" key="3">
    <source>
        <dbReference type="ARBA" id="ARBA00022741"/>
    </source>
</evidence>
<comment type="caution">
    <text evidence="7">The sequence shown here is derived from an EMBL/GenBank/DDBJ whole genome shotgun (WGS) entry which is preliminary data.</text>
</comment>
<evidence type="ECO:0000256" key="4">
    <source>
        <dbReference type="ARBA" id="ARBA00022840"/>
    </source>
</evidence>
<evidence type="ECO:0000313" key="8">
    <source>
        <dbReference type="Proteomes" id="UP000476332"/>
    </source>
</evidence>